<keyword evidence="2" id="KW-1185">Reference proteome</keyword>
<dbReference type="STRING" id="83771.SAMN02910357_02403"/>
<dbReference type="Pfam" id="PF01263">
    <property type="entry name" value="Aldose_epim"/>
    <property type="match status" value="1"/>
</dbReference>
<dbReference type="InterPro" id="IPR014718">
    <property type="entry name" value="GH-type_carb-bd"/>
</dbReference>
<accession>A0A1T4VVE9</accession>
<dbReference type="GO" id="GO:0030246">
    <property type="term" value="F:carbohydrate binding"/>
    <property type="evidence" value="ECO:0007669"/>
    <property type="project" value="InterPro"/>
</dbReference>
<sequence>MEYIENEFLKIGVDKSGAQLSSVFDKKNGREVLWNADKTFWGRHAPVLFPIVGKVRNNTYTYQGKQYSLGQHGFARDMDFTLVSKTDNEIVFSLKSNSETFKVYPFDFELIIKHKIEDNKVRVFWKVVNTGSDTMYFSIGGHPAFNVPALGTSDSKEDYYLHFEGKSAVSYKLLDPAEGTVDNSSVYKLATDNGYYRIKESMFDNDALIFDEYEVDKVSLCYSDKTPYITLDAKGFPSFGIWSATKKNAPFICLEPWIGRADDKGFDGSLEQKYKEQKLASGAIFEADYTIAVF</sequence>
<dbReference type="PANTHER" id="PTHR11122">
    <property type="entry name" value="APOSPORY-ASSOCIATED PROTEIN C-RELATED"/>
    <property type="match status" value="1"/>
</dbReference>
<protein>
    <submittedName>
        <fullName evidence="1">Galactose mutarotase</fullName>
    </submittedName>
</protein>
<dbReference type="SUPFAM" id="SSF74650">
    <property type="entry name" value="Galactose mutarotase-like"/>
    <property type="match status" value="1"/>
</dbReference>
<dbReference type="InterPro" id="IPR011013">
    <property type="entry name" value="Gal_mutarotase_sf_dom"/>
</dbReference>
<dbReference type="InterPro" id="IPR008183">
    <property type="entry name" value="Aldose_1/G6P_1-epimerase"/>
</dbReference>
<name>A0A1T4VVE9_9GAMM</name>
<organism evidence="1 2">
    <name type="scientific">Succinivibrio dextrinosolvens DSM 3072</name>
    <dbReference type="NCBI Taxonomy" id="1123324"/>
    <lineage>
        <taxon>Bacteria</taxon>
        <taxon>Pseudomonadati</taxon>
        <taxon>Pseudomonadota</taxon>
        <taxon>Gammaproteobacteria</taxon>
        <taxon>Aeromonadales</taxon>
        <taxon>Succinivibrionaceae</taxon>
        <taxon>Succinivibrio</taxon>
    </lineage>
</organism>
<dbReference type="CDD" id="cd09024">
    <property type="entry name" value="Aldose_epim_lacX"/>
    <property type="match status" value="1"/>
</dbReference>
<dbReference type="GO" id="GO:0016853">
    <property type="term" value="F:isomerase activity"/>
    <property type="evidence" value="ECO:0007669"/>
    <property type="project" value="InterPro"/>
</dbReference>
<dbReference type="Proteomes" id="UP000242432">
    <property type="component" value="Unassembled WGS sequence"/>
</dbReference>
<reference evidence="2" key="1">
    <citation type="submission" date="2017-02" db="EMBL/GenBank/DDBJ databases">
        <authorList>
            <person name="Varghese N."/>
            <person name="Submissions S."/>
        </authorList>
    </citation>
    <scope>NUCLEOTIDE SEQUENCE [LARGE SCALE GENOMIC DNA]</scope>
    <source>
        <strain evidence="2">DSM 3072</strain>
    </source>
</reference>
<dbReference type="Gene3D" id="2.70.98.10">
    <property type="match status" value="1"/>
</dbReference>
<dbReference type="GO" id="GO:0005975">
    <property type="term" value="P:carbohydrate metabolic process"/>
    <property type="evidence" value="ECO:0007669"/>
    <property type="project" value="InterPro"/>
</dbReference>
<gene>
    <name evidence="1" type="ORF">SAMN02745213_02117</name>
</gene>
<dbReference type="PANTHER" id="PTHR11122:SF13">
    <property type="entry name" value="GLUCOSE-6-PHOSPHATE 1-EPIMERASE"/>
    <property type="match status" value="1"/>
</dbReference>
<dbReference type="RefSeq" id="WP_078929430.1">
    <property type="nucleotide sequence ID" value="NZ_FUXX01000052.1"/>
</dbReference>
<dbReference type="EMBL" id="FUXX01000052">
    <property type="protein sequence ID" value="SKA68889.1"/>
    <property type="molecule type" value="Genomic_DNA"/>
</dbReference>
<proteinExistence type="predicted"/>
<evidence type="ECO:0000313" key="2">
    <source>
        <dbReference type="Proteomes" id="UP000242432"/>
    </source>
</evidence>
<dbReference type="InterPro" id="IPR037481">
    <property type="entry name" value="LacX"/>
</dbReference>
<dbReference type="AlphaFoldDB" id="A0A1T4VVE9"/>
<evidence type="ECO:0000313" key="1">
    <source>
        <dbReference type="EMBL" id="SKA68889.1"/>
    </source>
</evidence>